<sequence>MNFYRWTESSNRLRPLFPFAVRTDHPGVGPRYIAGYPLDMLRETLERVRSADKRIEKIFGREDVVDITPDIIGQLVGQGWEEATLLEAVRAGAQYSPSRNTVLYPAVFGEEE</sequence>
<evidence type="ECO:0000313" key="2">
    <source>
        <dbReference type="Proteomes" id="UP000289784"/>
    </source>
</evidence>
<dbReference type="Proteomes" id="UP000289784">
    <property type="component" value="Unassembled WGS sequence"/>
</dbReference>
<name>A0A4Q1JWE6_9GAMM</name>
<dbReference type="EMBL" id="SAWZ01000003">
    <property type="protein sequence ID" value="RXR06357.1"/>
    <property type="molecule type" value="Genomic_DNA"/>
</dbReference>
<comment type="caution">
    <text evidence="1">The sequence shown here is derived from an EMBL/GenBank/DDBJ whole genome shotgun (WGS) entry which is preliminary data.</text>
</comment>
<reference evidence="1 2" key="1">
    <citation type="submission" date="2019-01" db="EMBL/GenBank/DDBJ databases">
        <title>Pseudoxanthomonas composti sp. nov., isolated from compost.</title>
        <authorList>
            <person name="Yang G."/>
        </authorList>
    </citation>
    <scope>NUCLEOTIDE SEQUENCE [LARGE SCALE GENOMIC DNA]</scope>
    <source>
        <strain evidence="1 2">GSS15</strain>
    </source>
</reference>
<dbReference type="AlphaFoldDB" id="A0A4Q1JWE6"/>
<proteinExistence type="predicted"/>
<gene>
    <name evidence="1" type="ORF">EPA99_06805</name>
</gene>
<keyword evidence="2" id="KW-1185">Reference proteome</keyword>
<accession>A0A4Q1JWE6</accession>
<organism evidence="1 2">
    <name type="scientific">Pseudoxanthomonas composti</name>
    <dbReference type="NCBI Taxonomy" id="2137479"/>
    <lineage>
        <taxon>Bacteria</taxon>
        <taxon>Pseudomonadati</taxon>
        <taxon>Pseudomonadota</taxon>
        <taxon>Gammaproteobacteria</taxon>
        <taxon>Lysobacterales</taxon>
        <taxon>Lysobacteraceae</taxon>
        <taxon>Pseudoxanthomonas</taxon>
    </lineage>
</organism>
<dbReference type="OrthoDB" id="8774098at2"/>
<protein>
    <submittedName>
        <fullName evidence="1">Uncharacterized protein</fullName>
    </submittedName>
</protein>
<evidence type="ECO:0000313" key="1">
    <source>
        <dbReference type="EMBL" id="RXR06357.1"/>
    </source>
</evidence>